<protein>
    <submittedName>
        <fullName evidence="1">Uncharacterized protein</fullName>
    </submittedName>
</protein>
<evidence type="ECO:0000313" key="2">
    <source>
        <dbReference type="Proteomes" id="UP000290572"/>
    </source>
</evidence>
<gene>
    <name evidence="1" type="ORF">ROHU_031853</name>
</gene>
<organism evidence="1 2">
    <name type="scientific">Labeo rohita</name>
    <name type="common">Indian major carp</name>
    <name type="synonym">Cyprinus rohita</name>
    <dbReference type="NCBI Taxonomy" id="84645"/>
    <lineage>
        <taxon>Eukaryota</taxon>
        <taxon>Metazoa</taxon>
        <taxon>Chordata</taxon>
        <taxon>Craniata</taxon>
        <taxon>Vertebrata</taxon>
        <taxon>Euteleostomi</taxon>
        <taxon>Actinopterygii</taxon>
        <taxon>Neopterygii</taxon>
        <taxon>Teleostei</taxon>
        <taxon>Ostariophysi</taxon>
        <taxon>Cypriniformes</taxon>
        <taxon>Cyprinidae</taxon>
        <taxon>Labeoninae</taxon>
        <taxon>Labeonini</taxon>
        <taxon>Labeo</taxon>
    </lineage>
</organism>
<accession>A0A498LK24</accession>
<reference evidence="1 2" key="1">
    <citation type="submission" date="2018-03" db="EMBL/GenBank/DDBJ databases">
        <title>Draft genome sequence of Rohu Carp (Labeo rohita).</title>
        <authorList>
            <person name="Das P."/>
            <person name="Kushwaha B."/>
            <person name="Joshi C.G."/>
            <person name="Kumar D."/>
            <person name="Nagpure N.S."/>
            <person name="Sahoo L."/>
            <person name="Das S.P."/>
            <person name="Bit A."/>
            <person name="Patnaik S."/>
            <person name="Meher P.K."/>
            <person name="Jayasankar P."/>
            <person name="Koringa P.G."/>
            <person name="Patel N.V."/>
            <person name="Hinsu A.T."/>
            <person name="Kumar R."/>
            <person name="Pandey M."/>
            <person name="Agarwal S."/>
            <person name="Srivastava S."/>
            <person name="Singh M."/>
            <person name="Iquebal M.A."/>
            <person name="Jaiswal S."/>
            <person name="Angadi U.B."/>
            <person name="Kumar N."/>
            <person name="Raza M."/>
            <person name="Shah T.M."/>
            <person name="Rai A."/>
            <person name="Jena J.K."/>
        </authorList>
    </citation>
    <scope>NUCLEOTIDE SEQUENCE [LARGE SCALE GENOMIC DNA]</scope>
    <source>
        <strain evidence="1">DASCIFA01</strain>
        <tissue evidence="1">Testis</tissue>
    </source>
</reference>
<sequence>MEVYLNRTFYLTDSYWASDDKEVWLEFEITDAISDLIGCSASQEIDVQLEVVMDDQVSVSYCSPGEMKVHLEVAENNDDLSLRSERFAAGDEYE</sequence>
<name>A0A498LK24_LABRO</name>
<dbReference type="AlphaFoldDB" id="A0A498LK24"/>
<dbReference type="EMBL" id="QBIY01013311">
    <property type="protein sequence ID" value="RXN08431.1"/>
    <property type="molecule type" value="Genomic_DNA"/>
</dbReference>
<keyword evidence="2" id="KW-1185">Reference proteome</keyword>
<proteinExistence type="predicted"/>
<comment type="caution">
    <text evidence="1">The sequence shown here is derived from an EMBL/GenBank/DDBJ whole genome shotgun (WGS) entry which is preliminary data.</text>
</comment>
<dbReference type="Proteomes" id="UP000290572">
    <property type="component" value="Unassembled WGS sequence"/>
</dbReference>
<evidence type="ECO:0000313" key="1">
    <source>
        <dbReference type="EMBL" id="RXN08431.1"/>
    </source>
</evidence>